<sequence length="432" mass="48099">MQRMLLAHQRSKGFVPYTSKNFPFQRSHIMAVCVQKDWKNAETPIEAMKQFFGGAREEGKHLPPLQLSLDSGDNDEERDSTLISFYKESRDKSQWAAPFNCRILGDTAVGVGVMRHILSSSISKLKHGFKKNMGNAAVTALFEGETDHLVPSLSAALLECDLFMMAGRMVGHSAIHGGPTLSGLSPAVIDALTCGAKEMATAKLCLEDCPEIDHRETISLLLKDEWSEEESVRVANLCLEWYIPGPTKDTNRLLLFQRLLSHSVLGRANGQIKQLRKGLKETGIWPLITGRPDVVPHLFPRQSDVELTPPSKFPTMIIEAIKWPLAKENDSDDSEDDIAPATVSAIAMFFQTFVEQASPDLLRQLLKFWTGWEVPVKSLSLQVVTSHGRHHLPTASTCYERLCIPDHYNSFVSLQSDLMICLRSVESGFGVI</sequence>
<reference evidence="5" key="1">
    <citation type="journal article" date="2023" name="Front. Mar. Sci.">
        <title>A new Merluccius polli reference genome to investigate the effects of global change in West African waters.</title>
        <authorList>
            <person name="Mateo J.L."/>
            <person name="Blanco-Fernandez C."/>
            <person name="Garcia-Vazquez E."/>
            <person name="Machado-Schiaffino G."/>
        </authorList>
    </citation>
    <scope>NUCLEOTIDE SEQUENCE</scope>
    <source>
        <strain evidence="5">C29</strain>
        <tissue evidence="5">Fin</tissue>
    </source>
</reference>
<dbReference type="AlphaFoldDB" id="A0AA47MAI5"/>
<evidence type="ECO:0000256" key="3">
    <source>
        <dbReference type="PROSITE-ProRule" id="PRU00104"/>
    </source>
</evidence>
<dbReference type="GO" id="GO:0004842">
    <property type="term" value="F:ubiquitin-protein transferase activity"/>
    <property type="evidence" value="ECO:0007669"/>
    <property type="project" value="InterPro"/>
</dbReference>
<keyword evidence="6" id="KW-1185">Reference proteome</keyword>
<dbReference type="Gene3D" id="3.30.2410.10">
    <property type="entry name" value="Hect, E3 ligase catalytic domain"/>
    <property type="match status" value="1"/>
</dbReference>
<evidence type="ECO:0000259" key="4">
    <source>
        <dbReference type="PROSITE" id="PS50237"/>
    </source>
</evidence>
<keyword evidence="1" id="KW-0808">Transferase</keyword>
<evidence type="ECO:0000256" key="2">
    <source>
        <dbReference type="ARBA" id="ARBA00022786"/>
    </source>
</evidence>
<keyword evidence="2 3" id="KW-0833">Ubl conjugation pathway</keyword>
<name>A0AA47MAI5_MERPO</name>
<accession>A0AA47MAI5</accession>
<dbReference type="InterPro" id="IPR000569">
    <property type="entry name" value="HECT_dom"/>
</dbReference>
<dbReference type="Pfam" id="PF00632">
    <property type="entry name" value="HECT"/>
    <property type="match status" value="1"/>
</dbReference>
<dbReference type="EMBL" id="JAOPHQ010005131">
    <property type="protein sequence ID" value="KAK0136708.1"/>
    <property type="molecule type" value="Genomic_DNA"/>
</dbReference>
<gene>
    <name evidence="5" type="ORF">N1851_027115</name>
</gene>
<evidence type="ECO:0000256" key="1">
    <source>
        <dbReference type="ARBA" id="ARBA00022679"/>
    </source>
</evidence>
<feature type="active site" description="Glycyl thioester intermediate" evidence="3">
    <location>
        <position position="398"/>
    </location>
</feature>
<comment type="caution">
    <text evidence="5">The sequence shown here is derived from an EMBL/GenBank/DDBJ whole genome shotgun (WGS) entry which is preliminary data.</text>
</comment>
<dbReference type="InterPro" id="IPR035983">
    <property type="entry name" value="Hect_E3_ubiquitin_ligase"/>
</dbReference>
<protein>
    <recommendedName>
        <fullName evidence="4">HECT domain-containing protein</fullName>
    </recommendedName>
</protein>
<dbReference type="Proteomes" id="UP001174136">
    <property type="component" value="Unassembled WGS sequence"/>
</dbReference>
<dbReference type="SUPFAM" id="SSF56204">
    <property type="entry name" value="Hect, E3 ligase catalytic domain"/>
    <property type="match status" value="1"/>
</dbReference>
<evidence type="ECO:0000313" key="6">
    <source>
        <dbReference type="Proteomes" id="UP001174136"/>
    </source>
</evidence>
<proteinExistence type="predicted"/>
<dbReference type="PROSITE" id="PS50237">
    <property type="entry name" value="HECT"/>
    <property type="match status" value="1"/>
</dbReference>
<organism evidence="5 6">
    <name type="scientific">Merluccius polli</name>
    <name type="common">Benguela hake</name>
    <name type="synonym">Merluccius cadenati</name>
    <dbReference type="NCBI Taxonomy" id="89951"/>
    <lineage>
        <taxon>Eukaryota</taxon>
        <taxon>Metazoa</taxon>
        <taxon>Chordata</taxon>
        <taxon>Craniata</taxon>
        <taxon>Vertebrata</taxon>
        <taxon>Euteleostomi</taxon>
        <taxon>Actinopterygii</taxon>
        <taxon>Neopterygii</taxon>
        <taxon>Teleostei</taxon>
        <taxon>Neoteleostei</taxon>
        <taxon>Acanthomorphata</taxon>
        <taxon>Zeiogadaria</taxon>
        <taxon>Gadariae</taxon>
        <taxon>Gadiformes</taxon>
        <taxon>Gadoidei</taxon>
        <taxon>Merlucciidae</taxon>
        <taxon>Merluccius</taxon>
    </lineage>
</organism>
<evidence type="ECO:0000313" key="5">
    <source>
        <dbReference type="EMBL" id="KAK0136708.1"/>
    </source>
</evidence>
<feature type="domain" description="HECT" evidence="4">
    <location>
        <begin position="287"/>
        <end position="432"/>
    </location>
</feature>